<reference evidence="2" key="1">
    <citation type="submission" date="2019-12" db="UniProtKB">
        <authorList>
            <consortium name="WormBaseParasite"/>
        </authorList>
    </citation>
    <scope>IDENTIFICATION</scope>
</reference>
<name>A0A5S6QP51_TRIMR</name>
<dbReference type="WBParaSite" id="TMUE_2000008963.1">
    <property type="protein sequence ID" value="TMUE_2000008963.1"/>
    <property type="gene ID" value="WBGene00285496"/>
</dbReference>
<keyword evidence="1" id="KW-1185">Reference proteome</keyword>
<sequence length="269" mass="29812">MYSEEKEQLSSPSQEGRTSILENEKVPLLVCKLCNGFPVDAMSVLNCDHSYYIKKSDSCPTLGNILGRINLEACFKKRNLISGNFLCFLQQPSSSGQRIATDKVLLLTSTSSEVSPQICTSNEPISIGFEFPIPKGYLKNNSAAANANDVTVASMLRTSEGMVRSATCFFTTYAKGTIGTLKKVLMDKYAVKPPSNIQIAYGGEILREDYSLFDVIQNFLGGAKRYLHFYFQAVTPRNILKSMPHLEPETILDENNLPVVAAKVRRIDE</sequence>
<organism evidence="1 2">
    <name type="scientific">Trichuris muris</name>
    <name type="common">Mouse whipworm</name>
    <dbReference type="NCBI Taxonomy" id="70415"/>
    <lineage>
        <taxon>Eukaryota</taxon>
        <taxon>Metazoa</taxon>
        <taxon>Ecdysozoa</taxon>
        <taxon>Nematoda</taxon>
        <taxon>Enoplea</taxon>
        <taxon>Dorylaimia</taxon>
        <taxon>Trichinellida</taxon>
        <taxon>Trichuridae</taxon>
        <taxon>Trichuris</taxon>
    </lineage>
</organism>
<dbReference type="Gene3D" id="3.10.20.90">
    <property type="entry name" value="Phosphatidylinositol 3-kinase Catalytic Subunit, Chain A, domain 1"/>
    <property type="match status" value="1"/>
</dbReference>
<evidence type="ECO:0000313" key="2">
    <source>
        <dbReference type="WBParaSite" id="TMUE_2000008963.1"/>
    </source>
</evidence>
<evidence type="ECO:0000313" key="1">
    <source>
        <dbReference type="Proteomes" id="UP000046395"/>
    </source>
</evidence>
<protein>
    <submittedName>
        <fullName evidence="2">Ubiquitin-like domain-containing protein</fullName>
    </submittedName>
</protein>
<dbReference type="AlphaFoldDB" id="A0A5S6QP51"/>
<accession>A0A5S6QP51</accession>
<dbReference type="STRING" id="70415.A0A5S6QP51"/>
<proteinExistence type="predicted"/>
<dbReference type="Proteomes" id="UP000046395">
    <property type="component" value="Unassembled WGS sequence"/>
</dbReference>